<dbReference type="InterPro" id="IPR036396">
    <property type="entry name" value="Cyt_P450_sf"/>
</dbReference>
<dbReference type="InterPro" id="IPR017972">
    <property type="entry name" value="Cyt_P450_CS"/>
</dbReference>
<reference evidence="11 12" key="2">
    <citation type="submission" date="2018-11" db="EMBL/GenBank/DDBJ databases">
        <authorList>
            <consortium name="Pathogen Informatics"/>
        </authorList>
    </citation>
    <scope>NUCLEOTIDE SEQUENCE [LARGE SCALE GENOMIC DNA]</scope>
</reference>
<evidence type="ECO:0000256" key="2">
    <source>
        <dbReference type="ARBA" id="ARBA00003690"/>
    </source>
</evidence>
<evidence type="ECO:0000313" key="13">
    <source>
        <dbReference type="WBParaSite" id="ASIM_0000190201-mRNA-1"/>
    </source>
</evidence>
<name>A0A0M3J2Z0_ANISI</name>
<evidence type="ECO:0000256" key="1">
    <source>
        <dbReference type="ARBA" id="ARBA00001971"/>
    </source>
</evidence>
<evidence type="ECO:0000313" key="11">
    <source>
        <dbReference type="EMBL" id="VDK19232.1"/>
    </source>
</evidence>
<dbReference type="AlphaFoldDB" id="A0A0M3J2Z0"/>
<dbReference type="Proteomes" id="UP000267096">
    <property type="component" value="Unassembled WGS sequence"/>
</dbReference>
<dbReference type="GO" id="GO:0020037">
    <property type="term" value="F:heme binding"/>
    <property type="evidence" value="ECO:0007669"/>
    <property type="project" value="InterPro"/>
</dbReference>
<keyword evidence="5 9" id="KW-0479">Metal-binding</keyword>
<gene>
    <name evidence="11" type="ORF">ASIM_LOCUS1774</name>
</gene>
<protein>
    <submittedName>
        <fullName evidence="13">Cytochrome P450</fullName>
    </submittedName>
</protein>
<evidence type="ECO:0000256" key="9">
    <source>
        <dbReference type="PIRSR" id="PIRSR602403-1"/>
    </source>
</evidence>
<accession>A0A0M3J2Z0</accession>
<evidence type="ECO:0000313" key="12">
    <source>
        <dbReference type="Proteomes" id="UP000267096"/>
    </source>
</evidence>
<dbReference type="PANTHER" id="PTHR24292">
    <property type="entry name" value="CYTOCHROME P450"/>
    <property type="match status" value="1"/>
</dbReference>
<proteinExistence type="inferred from homology"/>
<comment type="similarity">
    <text evidence="3 10">Belongs to the cytochrome P450 family.</text>
</comment>
<comment type="function">
    <text evidence="2">May be involved in the metabolism of insect hormones and in the breakdown of synthetic insecticides.</text>
</comment>
<evidence type="ECO:0000256" key="10">
    <source>
        <dbReference type="RuleBase" id="RU000461"/>
    </source>
</evidence>
<feature type="binding site" description="axial binding residue" evidence="9">
    <location>
        <position position="93"/>
    </location>
    <ligand>
        <name>heme</name>
        <dbReference type="ChEBI" id="CHEBI:30413"/>
    </ligand>
    <ligandPart>
        <name>Fe</name>
        <dbReference type="ChEBI" id="CHEBI:18248"/>
    </ligandPart>
</feature>
<keyword evidence="12" id="KW-1185">Reference proteome</keyword>
<evidence type="ECO:0000256" key="7">
    <source>
        <dbReference type="ARBA" id="ARBA00023004"/>
    </source>
</evidence>
<evidence type="ECO:0000256" key="4">
    <source>
        <dbReference type="ARBA" id="ARBA00022617"/>
    </source>
</evidence>
<dbReference type="Pfam" id="PF00067">
    <property type="entry name" value="p450"/>
    <property type="match status" value="1"/>
</dbReference>
<evidence type="ECO:0000256" key="3">
    <source>
        <dbReference type="ARBA" id="ARBA00010617"/>
    </source>
</evidence>
<dbReference type="InterPro" id="IPR002403">
    <property type="entry name" value="Cyt_P450_E_grp-IV"/>
</dbReference>
<dbReference type="PRINTS" id="PR00385">
    <property type="entry name" value="P450"/>
</dbReference>
<sequence>MPYVDQVIKETLRVFPPIPSIGRLCNEDVIIDGIKFESGCHIHGSTFAIHFNEELYENPEQFRPESRFRFSAEERKTTDPLAFLPFGFGPRNCIGMRFAQLEMRLALANMLKRFKFVTNQKTPVRSKLHLSFLLI</sequence>
<keyword evidence="4 9" id="KW-0349">Heme</keyword>
<keyword evidence="6 10" id="KW-0560">Oxidoreductase</keyword>
<dbReference type="GO" id="GO:0005789">
    <property type="term" value="C:endoplasmic reticulum membrane"/>
    <property type="evidence" value="ECO:0007669"/>
    <property type="project" value="UniProtKB-SubCell"/>
</dbReference>
<dbReference type="GO" id="GO:0004497">
    <property type="term" value="F:monooxygenase activity"/>
    <property type="evidence" value="ECO:0007669"/>
    <property type="project" value="UniProtKB-KW"/>
</dbReference>
<comment type="cofactor">
    <cofactor evidence="1 9">
        <name>heme</name>
        <dbReference type="ChEBI" id="CHEBI:30413"/>
    </cofactor>
</comment>
<dbReference type="PANTHER" id="PTHR24292:SF54">
    <property type="entry name" value="CYP9F3-RELATED"/>
    <property type="match status" value="1"/>
</dbReference>
<dbReference type="OrthoDB" id="2789670at2759"/>
<dbReference type="Gene3D" id="1.10.630.10">
    <property type="entry name" value="Cytochrome P450"/>
    <property type="match status" value="1"/>
</dbReference>
<dbReference type="InterPro" id="IPR001128">
    <property type="entry name" value="Cyt_P450"/>
</dbReference>
<keyword evidence="8 10" id="KW-0503">Monooxygenase</keyword>
<dbReference type="EMBL" id="UYRR01002053">
    <property type="protein sequence ID" value="VDK19232.1"/>
    <property type="molecule type" value="Genomic_DNA"/>
</dbReference>
<dbReference type="WBParaSite" id="ASIM_0000190201-mRNA-1">
    <property type="protein sequence ID" value="ASIM_0000190201-mRNA-1"/>
    <property type="gene ID" value="ASIM_0000190201"/>
</dbReference>
<dbReference type="GO" id="GO:0005506">
    <property type="term" value="F:iron ion binding"/>
    <property type="evidence" value="ECO:0007669"/>
    <property type="project" value="InterPro"/>
</dbReference>
<dbReference type="PROSITE" id="PS00086">
    <property type="entry name" value="CYTOCHROME_P450"/>
    <property type="match status" value="1"/>
</dbReference>
<evidence type="ECO:0000256" key="8">
    <source>
        <dbReference type="ARBA" id="ARBA00023033"/>
    </source>
</evidence>
<dbReference type="PRINTS" id="PR00465">
    <property type="entry name" value="EP450IV"/>
</dbReference>
<reference evidence="13" key="1">
    <citation type="submission" date="2017-02" db="UniProtKB">
        <authorList>
            <consortium name="WormBaseParasite"/>
        </authorList>
    </citation>
    <scope>IDENTIFICATION</scope>
</reference>
<evidence type="ECO:0000256" key="5">
    <source>
        <dbReference type="ARBA" id="ARBA00022723"/>
    </source>
</evidence>
<evidence type="ECO:0000256" key="6">
    <source>
        <dbReference type="ARBA" id="ARBA00023002"/>
    </source>
</evidence>
<dbReference type="GO" id="GO:0016705">
    <property type="term" value="F:oxidoreductase activity, acting on paired donors, with incorporation or reduction of molecular oxygen"/>
    <property type="evidence" value="ECO:0007669"/>
    <property type="project" value="InterPro"/>
</dbReference>
<dbReference type="InterPro" id="IPR050476">
    <property type="entry name" value="Insect_CytP450_Detox"/>
</dbReference>
<dbReference type="SUPFAM" id="SSF48264">
    <property type="entry name" value="Cytochrome P450"/>
    <property type="match status" value="1"/>
</dbReference>
<organism evidence="13">
    <name type="scientific">Anisakis simplex</name>
    <name type="common">Herring worm</name>
    <dbReference type="NCBI Taxonomy" id="6269"/>
    <lineage>
        <taxon>Eukaryota</taxon>
        <taxon>Metazoa</taxon>
        <taxon>Ecdysozoa</taxon>
        <taxon>Nematoda</taxon>
        <taxon>Chromadorea</taxon>
        <taxon>Rhabditida</taxon>
        <taxon>Spirurina</taxon>
        <taxon>Ascaridomorpha</taxon>
        <taxon>Ascaridoidea</taxon>
        <taxon>Anisakidae</taxon>
        <taxon>Anisakis</taxon>
        <taxon>Anisakis simplex complex</taxon>
    </lineage>
</organism>
<keyword evidence="7 9" id="KW-0408">Iron</keyword>